<keyword evidence="6" id="KW-0297">G-protein coupled receptor</keyword>
<organism evidence="13 14">
    <name type="scientific">Stachybotrys elegans</name>
    <dbReference type="NCBI Taxonomy" id="80388"/>
    <lineage>
        <taxon>Eukaryota</taxon>
        <taxon>Fungi</taxon>
        <taxon>Dikarya</taxon>
        <taxon>Ascomycota</taxon>
        <taxon>Pezizomycotina</taxon>
        <taxon>Sordariomycetes</taxon>
        <taxon>Hypocreomycetidae</taxon>
        <taxon>Hypocreales</taxon>
        <taxon>Stachybotryaceae</taxon>
        <taxon>Stachybotrys</taxon>
    </lineage>
</organism>
<name>A0A8K0SYK8_9HYPO</name>
<dbReference type="PROSITE" id="PS50262">
    <property type="entry name" value="G_PROTEIN_RECEP_F1_2"/>
    <property type="match status" value="1"/>
</dbReference>
<evidence type="ECO:0000256" key="7">
    <source>
        <dbReference type="ARBA" id="ARBA00023136"/>
    </source>
</evidence>
<evidence type="ECO:0000256" key="5">
    <source>
        <dbReference type="ARBA" id="ARBA00022989"/>
    </source>
</evidence>
<feature type="region of interest" description="Disordered" evidence="10">
    <location>
        <begin position="367"/>
        <end position="440"/>
    </location>
</feature>
<proteinExistence type="inferred from homology"/>
<evidence type="ECO:0000313" key="13">
    <source>
        <dbReference type="EMBL" id="KAH7328490.1"/>
    </source>
</evidence>
<keyword evidence="14" id="KW-1185">Reference proteome</keyword>
<dbReference type="Proteomes" id="UP000813444">
    <property type="component" value="Unassembled WGS sequence"/>
</dbReference>
<dbReference type="CDD" id="cd14966">
    <property type="entry name" value="7tmD_STE3"/>
    <property type="match status" value="1"/>
</dbReference>
<evidence type="ECO:0000256" key="3">
    <source>
        <dbReference type="ARBA" id="ARBA00022507"/>
    </source>
</evidence>
<feature type="transmembrane region" description="Helical" evidence="11">
    <location>
        <begin position="309"/>
        <end position="329"/>
    </location>
</feature>
<evidence type="ECO:0000256" key="11">
    <source>
        <dbReference type="SAM" id="Phobius"/>
    </source>
</evidence>
<dbReference type="GO" id="GO:0005886">
    <property type="term" value="C:plasma membrane"/>
    <property type="evidence" value="ECO:0007669"/>
    <property type="project" value="TreeGrafter"/>
</dbReference>
<evidence type="ECO:0000256" key="1">
    <source>
        <dbReference type="ARBA" id="ARBA00004141"/>
    </source>
</evidence>
<dbReference type="EMBL" id="JAGPNK010000001">
    <property type="protein sequence ID" value="KAH7328490.1"/>
    <property type="molecule type" value="Genomic_DNA"/>
</dbReference>
<dbReference type="PANTHER" id="PTHR28097:SF1">
    <property type="entry name" value="PHEROMONE A FACTOR RECEPTOR"/>
    <property type="match status" value="1"/>
</dbReference>
<feature type="compositionally biased region" description="Polar residues" evidence="10">
    <location>
        <begin position="487"/>
        <end position="501"/>
    </location>
</feature>
<dbReference type="Pfam" id="PF02076">
    <property type="entry name" value="STE3"/>
    <property type="match status" value="1"/>
</dbReference>
<feature type="compositionally biased region" description="Low complexity" evidence="10">
    <location>
        <begin position="381"/>
        <end position="400"/>
    </location>
</feature>
<dbReference type="GO" id="GO:0000750">
    <property type="term" value="P:pheromone-dependent signal transduction involved in conjugation with cellular fusion"/>
    <property type="evidence" value="ECO:0007669"/>
    <property type="project" value="TreeGrafter"/>
</dbReference>
<gene>
    <name evidence="13" type="ORF">B0I35DRAFT_486505</name>
</gene>
<evidence type="ECO:0000256" key="9">
    <source>
        <dbReference type="ARBA" id="ARBA00023224"/>
    </source>
</evidence>
<evidence type="ECO:0000256" key="6">
    <source>
        <dbReference type="ARBA" id="ARBA00023040"/>
    </source>
</evidence>
<feature type="compositionally biased region" description="Polar residues" evidence="10">
    <location>
        <begin position="367"/>
        <end position="376"/>
    </location>
</feature>
<dbReference type="GO" id="GO:0004932">
    <property type="term" value="F:mating-type factor pheromone receptor activity"/>
    <property type="evidence" value="ECO:0007669"/>
    <property type="project" value="InterPro"/>
</dbReference>
<evidence type="ECO:0000259" key="12">
    <source>
        <dbReference type="PROSITE" id="PS50262"/>
    </source>
</evidence>
<feature type="transmembrane region" description="Helical" evidence="11">
    <location>
        <begin position="34"/>
        <end position="56"/>
    </location>
</feature>
<dbReference type="PANTHER" id="PTHR28097">
    <property type="entry name" value="PHEROMONE A FACTOR RECEPTOR"/>
    <property type="match status" value="1"/>
</dbReference>
<feature type="region of interest" description="Disordered" evidence="10">
    <location>
        <begin position="479"/>
        <end position="507"/>
    </location>
</feature>
<reference evidence="13" key="1">
    <citation type="journal article" date="2021" name="Nat. Commun.">
        <title>Genetic determinants of endophytism in the Arabidopsis root mycobiome.</title>
        <authorList>
            <person name="Mesny F."/>
            <person name="Miyauchi S."/>
            <person name="Thiergart T."/>
            <person name="Pickel B."/>
            <person name="Atanasova L."/>
            <person name="Karlsson M."/>
            <person name="Huettel B."/>
            <person name="Barry K.W."/>
            <person name="Haridas S."/>
            <person name="Chen C."/>
            <person name="Bauer D."/>
            <person name="Andreopoulos W."/>
            <person name="Pangilinan J."/>
            <person name="LaButti K."/>
            <person name="Riley R."/>
            <person name="Lipzen A."/>
            <person name="Clum A."/>
            <person name="Drula E."/>
            <person name="Henrissat B."/>
            <person name="Kohler A."/>
            <person name="Grigoriev I.V."/>
            <person name="Martin F.M."/>
            <person name="Hacquard S."/>
        </authorList>
    </citation>
    <scope>NUCLEOTIDE SEQUENCE</scope>
    <source>
        <strain evidence="13">MPI-CAGE-CH-0235</strain>
    </source>
</reference>
<dbReference type="Gene3D" id="1.20.1070.10">
    <property type="entry name" value="Rhodopsin 7-helix transmembrane proteins"/>
    <property type="match status" value="1"/>
</dbReference>
<feature type="transmembrane region" description="Helical" evidence="11">
    <location>
        <begin position="146"/>
        <end position="166"/>
    </location>
</feature>
<keyword evidence="8 13" id="KW-0675">Receptor</keyword>
<feature type="domain" description="G-protein coupled receptors family 1 profile" evidence="12">
    <location>
        <begin position="44"/>
        <end position="255"/>
    </location>
</feature>
<keyword evidence="3" id="KW-0589">Pheromone response</keyword>
<comment type="caution">
    <text evidence="13">The sequence shown here is derived from an EMBL/GenBank/DDBJ whole genome shotgun (WGS) entry which is preliminary data.</text>
</comment>
<evidence type="ECO:0000256" key="4">
    <source>
        <dbReference type="ARBA" id="ARBA00022692"/>
    </source>
</evidence>
<keyword evidence="4 11" id="KW-0812">Transmembrane</keyword>
<feature type="transmembrane region" description="Helical" evidence="11">
    <location>
        <begin position="104"/>
        <end position="125"/>
    </location>
</feature>
<feature type="transmembrane region" description="Helical" evidence="11">
    <location>
        <begin position="63"/>
        <end position="84"/>
    </location>
</feature>
<keyword evidence="5 11" id="KW-1133">Transmembrane helix</keyword>
<dbReference type="OrthoDB" id="2874149at2759"/>
<comment type="subcellular location">
    <subcellularLocation>
        <location evidence="1">Membrane</location>
        <topology evidence="1">Multi-pass membrane protein</topology>
    </subcellularLocation>
</comment>
<accession>A0A8K0SYK8</accession>
<dbReference type="InterPro" id="IPR001499">
    <property type="entry name" value="GPCR_STE3"/>
</dbReference>
<keyword evidence="9" id="KW-0807">Transducer</keyword>
<evidence type="ECO:0000256" key="2">
    <source>
        <dbReference type="ARBA" id="ARBA00011085"/>
    </source>
</evidence>
<dbReference type="AlphaFoldDB" id="A0A8K0SYK8"/>
<keyword evidence="7 11" id="KW-0472">Membrane</keyword>
<sequence length="553" mass="62773">MASPVPPSSQDGVMILALSSFDPPYATPALTANLVLRVILAVVANILCLVPLRLLYRNGELAAVVFIVNVELRNLMTICYSLLWRDNDMDNWWPGWGLCDLHPYIYNLSLALYSTCLLAIMRNLAHQVGLMRAHPLTVKEKRRRNLIQAFIMLPLPLVQLAFVWPLTLNRFSVTTVVGCTWQAYPAWPYLVFFVLGPVIVALLTTMYAILIYVRFRQVAQSTETALSSNQIAHNRAQRTKRRLYRMVIAILVPFLPIVCALAAFNIIDMEYIRPFDYDAIHNDATPFQWQTVFFLSTEDVSWVYLNNPYISIVTAIPIFLFFGLTKDAINAYRTTLLMFGLDRWFPSLENEYDPDRRSYGNSYMGSRSAFTTSGSRKTPKSATSSHELTLLSSTSGESSTYNPTPSLNFLTVTGLERTPTPDSPPLRPPRPPRPVYSPEPYLIENRPLHIPHRNPFIFRTRLDLQTPFQISFSKMFGRERDQDPVTPLSTLQPPSEPSYSQPWEMATPRTQVRTRVWSEDEDALCDFAAGPANHSTNGVMVETALTRESHHVG</sequence>
<feature type="transmembrane region" description="Helical" evidence="11">
    <location>
        <begin position="186"/>
        <end position="213"/>
    </location>
</feature>
<dbReference type="InterPro" id="IPR017452">
    <property type="entry name" value="GPCR_Rhodpsn_7TM"/>
</dbReference>
<protein>
    <submittedName>
        <fullName evidence="13">Pheromone A receptor-domain-containing protein</fullName>
    </submittedName>
</protein>
<feature type="compositionally biased region" description="Pro residues" evidence="10">
    <location>
        <begin position="421"/>
        <end position="437"/>
    </location>
</feature>
<feature type="compositionally biased region" description="Polar residues" evidence="10">
    <location>
        <begin position="401"/>
        <end position="411"/>
    </location>
</feature>
<feature type="transmembrane region" description="Helical" evidence="11">
    <location>
        <begin position="243"/>
        <end position="267"/>
    </location>
</feature>
<evidence type="ECO:0000256" key="10">
    <source>
        <dbReference type="SAM" id="MobiDB-lite"/>
    </source>
</evidence>
<evidence type="ECO:0000256" key="8">
    <source>
        <dbReference type="ARBA" id="ARBA00023170"/>
    </source>
</evidence>
<comment type="similarity">
    <text evidence="2">Belongs to the G-protein coupled receptor 4 family.</text>
</comment>
<evidence type="ECO:0000313" key="14">
    <source>
        <dbReference type="Proteomes" id="UP000813444"/>
    </source>
</evidence>